<dbReference type="Proteomes" id="UP000432464">
    <property type="component" value="Unassembled WGS sequence"/>
</dbReference>
<dbReference type="EMBL" id="WMBB01000011">
    <property type="protein sequence ID" value="MTE15770.1"/>
    <property type="molecule type" value="Genomic_DNA"/>
</dbReference>
<evidence type="ECO:0000313" key="4">
    <source>
        <dbReference type="Proteomes" id="UP000432464"/>
    </source>
</evidence>
<reference evidence="3 4" key="1">
    <citation type="submission" date="2019-11" db="EMBL/GenBank/DDBJ databases">
        <title>Nocardia sp. nov. CT2-14 isolated from soil.</title>
        <authorList>
            <person name="Kanchanasin P."/>
            <person name="Tanasupawat S."/>
            <person name="Yuki M."/>
            <person name="Kudo T."/>
        </authorList>
    </citation>
    <scope>NUCLEOTIDE SEQUENCE [LARGE SCALE GENOMIC DNA]</scope>
    <source>
        <strain evidence="3 4">CT2-14</strain>
    </source>
</reference>
<keyword evidence="2" id="KW-1133">Transmembrane helix</keyword>
<gene>
    <name evidence="3" type="ORF">GLP40_23735</name>
</gene>
<evidence type="ECO:0000256" key="1">
    <source>
        <dbReference type="SAM" id="MobiDB-lite"/>
    </source>
</evidence>
<organism evidence="3 4">
    <name type="scientific">Nocardia aurantiaca</name>
    <dbReference type="NCBI Taxonomy" id="2675850"/>
    <lineage>
        <taxon>Bacteria</taxon>
        <taxon>Bacillati</taxon>
        <taxon>Actinomycetota</taxon>
        <taxon>Actinomycetes</taxon>
        <taxon>Mycobacteriales</taxon>
        <taxon>Nocardiaceae</taxon>
        <taxon>Nocardia</taxon>
    </lineage>
</organism>
<feature type="region of interest" description="Disordered" evidence="1">
    <location>
        <begin position="26"/>
        <end position="45"/>
    </location>
</feature>
<keyword evidence="2" id="KW-0472">Membrane</keyword>
<sequence>MSGNSIPPGYHPQDELWTQDTVVFDAVRDDHEPPGEPRGNRPKESKASKYAIIGLTATIAVSVLAIGGLVVSGHSRWDAAPTTANGPAPTRILLTTTTSARPTTTTAPQAADVTTAPDPTTTTAATSATTTTTATATVIAVGGPCGQTGQTAVTADGMVLTCDVAGDSTPRWLPITKPSLGFPCNATEAGTFGYAANGGQLVCTRRNGTNGTPSYVWDSPGAVTGGKHEPGEICNLKKDVVAQSSSGRAVYCMPANGSNSPYIGTWKTVS</sequence>
<name>A0A6I3L4A0_9NOCA</name>
<dbReference type="AlphaFoldDB" id="A0A6I3L4A0"/>
<evidence type="ECO:0000256" key="2">
    <source>
        <dbReference type="SAM" id="Phobius"/>
    </source>
</evidence>
<protein>
    <submittedName>
        <fullName evidence="3">Uncharacterized protein</fullName>
    </submittedName>
</protein>
<accession>A0A6I3L4A0</accession>
<dbReference type="RefSeq" id="WP_154790202.1">
    <property type="nucleotide sequence ID" value="NZ_WMBB01000011.1"/>
</dbReference>
<keyword evidence="2" id="KW-0812">Transmembrane</keyword>
<feature type="region of interest" description="Disordered" evidence="1">
    <location>
        <begin position="99"/>
        <end position="128"/>
    </location>
</feature>
<keyword evidence="4" id="KW-1185">Reference proteome</keyword>
<proteinExistence type="predicted"/>
<comment type="caution">
    <text evidence="3">The sequence shown here is derived from an EMBL/GenBank/DDBJ whole genome shotgun (WGS) entry which is preliminary data.</text>
</comment>
<feature type="transmembrane region" description="Helical" evidence="2">
    <location>
        <begin position="50"/>
        <end position="71"/>
    </location>
</feature>
<evidence type="ECO:0000313" key="3">
    <source>
        <dbReference type="EMBL" id="MTE15770.1"/>
    </source>
</evidence>